<keyword evidence="1" id="KW-0547">Nucleotide-binding</keyword>
<dbReference type="EMBL" id="PQ015379">
    <property type="protein sequence ID" value="XDJ15214.1"/>
    <property type="molecule type" value="Genomic_DNA"/>
</dbReference>
<evidence type="ECO:0000256" key="2">
    <source>
        <dbReference type="ARBA" id="ARBA00022801"/>
    </source>
</evidence>
<feature type="region of interest" description="Disordered" evidence="5">
    <location>
        <begin position="539"/>
        <end position="558"/>
    </location>
</feature>
<name>A0AB39CEB3_9VIRU</name>
<dbReference type="PROSITE" id="PS51192">
    <property type="entry name" value="HELICASE_ATP_BIND_1"/>
    <property type="match status" value="1"/>
</dbReference>
<dbReference type="InterPro" id="IPR050615">
    <property type="entry name" value="ATP-dep_DNA_Helicase"/>
</dbReference>
<dbReference type="PANTHER" id="PTHR11274">
    <property type="entry name" value="RAD25/XP-B DNA REPAIR HELICASE"/>
    <property type="match status" value="1"/>
</dbReference>
<evidence type="ECO:0000313" key="7">
    <source>
        <dbReference type="EMBL" id="XDJ15214.1"/>
    </source>
</evidence>
<protein>
    <submittedName>
        <fullName evidence="7">Type III restriction enzyme res subunit</fullName>
    </submittedName>
</protein>
<evidence type="ECO:0000256" key="3">
    <source>
        <dbReference type="ARBA" id="ARBA00022806"/>
    </source>
</evidence>
<dbReference type="InterPro" id="IPR006935">
    <property type="entry name" value="Helicase/UvrB_N"/>
</dbReference>
<dbReference type="InterPro" id="IPR014001">
    <property type="entry name" value="Helicase_ATP-bd"/>
</dbReference>
<dbReference type="GO" id="GO:0016787">
    <property type="term" value="F:hydrolase activity"/>
    <property type="evidence" value="ECO:0007669"/>
    <property type="project" value="UniProtKB-KW"/>
</dbReference>
<feature type="compositionally biased region" description="Basic and acidic residues" evidence="5">
    <location>
        <begin position="541"/>
        <end position="551"/>
    </location>
</feature>
<dbReference type="PANTHER" id="PTHR11274:SF0">
    <property type="entry name" value="GENERAL TRANSCRIPTION AND DNA REPAIR FACTOR IIH HELICASE SUBUNIT XPB"/>
    <property type="match status" value="1"/>
</dbReference>
<evidence type="ECO:0000259" key="6">
    <source>
        <dbReference type="PROSITE" id="PS51192"/>
    </source>
</evidence>
<keyword evidence="4" id="KW-0067">ATP-binding</keyword>
<evidence type="ECO:0000256" key="4">
    <source>
        <dbReference type="ARBA" id="ARBA00022840"/>
    </source>
</evidence>
<dbReference type="SUPFAM" id="SSF52540">
    <property type="entry name" value="P-loop containing nucleoside triphosphate hydrolases"/>
    <property type="match status" value="2"/>
</dbReference>
<dbReference type="Pfam" id="PF04851">
    <property type="entry name" value="ResIII"/>
    <property type="match status" value="1"/>
</dbReference>
<organism evidence="7">
    <name type="scientific">Pseudomonas phage HRDY3</name>
    <dbReference type="NCBI Taxonomy" id="3236930"/>
    <lineage>
        <taxon>Viruses</taxon>
    </lineage>
</organism>
<keyword evidence="2" id="KW-0378">Hydrolase</keyword>
<proteinExistence type="predicted"/>
<dbReference type="GO" id="GO:0005524">
    <property type="term" value="F:ATP binding"/>
    <property type="evidence" value="ECO:0007669"/>
    <property type="project" value="UniProtKB-KW"/>
</dbReference>
<accession>A0AB39CEB3</accession>
<evidence type="ECO:0000256" key="1">
    <source>
        <dbReference type="ARBA" id="ARBA00022741"/>
    </source>
</evidence>
<dbReference type="InterPro" id="IPR027417">
    <property type="entry name" value="P-loop_NTPase"/>
</dbReference>
<dbReference type="Gene3D" id="3.40.50.300">
    <property type="entry name" value="P-loop containing nucleotide triphosphate hydrolases"/>
    <property type="match status" value="2"/>
</dbReference>
<reference evidence="7" key="1">
    <citation type="submission" date="2024-07" db="EMBL/GenBank/DDBJ databases">
        <authorList>
            <person name="Bringhurst R.M."/>
            <person name="Homer T.E."/>
        </authorList>
    </citation>
    <scope>NUCLEOTIDE SEQUENCE</scope>
</reference>
<dbReference type="GO" id="GO:0004386">
    <property type="term" value="F:helicase activity"/>
    <property type="evidence" value="ECO:0007669"/>
    <property type="project" value="UniProtKB-KW"/>
</dbReference>
<feature type="domain" description="Helicase ATP-binding" evidence="6">
    <location>
        <begin position="128"/>
        <end position="288"/>
    </location>
</feature>
<dbReference type="GO" id="GO:0003677">
    <property type="term" value="F:DNA binding"/>
    <property type="evidence" value="ECO:0007669"/>
    <property type="project" value="InterPro"/>
</dbReference>
<keyword evidence="3" id="KW-0347">Helicase</keyword>
<sequence length="558" mass="63776">MGKIIVSDKMYIPRIDLSEKRVKKAYFHDFFSDQGCRNCELRPERPVQACKGCENFNGSYRLAKARIIGNTEYIGLPLGDRDNFEEKMRIDLDDYKIVDKRTRTPFDYKVKIDLGEDRDWFSYQLKTVKRMKEAKYGLFVLPPRSGKSLTALKLAIELGYKVLLMADQYDFLNQFIGDIEESTNLPALQEKTGKKLYGFIKKKEDLKDIQIGIITYQSFLSENGRKLLKACNKVFGTVIVDEVQSTGAPEFANVMNSIKARYRFGCTGTWTRKDGKHIITALVMGPPKSEIKRAQLVAKMLAVDTGMKSKGVFKGKPGFVKLGKSLAGNKKRNDFIISWILKDLEAGHSIVVPCHFKDHIFEIVKRVNAAVGYEVAAAFVGGGGKKNKEDRDRIKRLASERKIRVVVGIRKLLQRGINIKPWSCLYYVMPMNNPENWKQESSRILTPDPSKRTPIIRFFVDTGAQASLKYCANTWRQALEFNHTPTEVAEERMRQWLRNVKRDISEDFDPEQEVEVSTVAKTAGGMFGGMFSQIGARIKQRGNEQKAERKAQWKKKNR</sequence>
<evidence type="ECO:0000256" key="5">
    <source>
        <dbReference type="SAM" id="MobiDB-lite"/>
    </source>
</evidence>
<dbReference type="SMART" id="SM00487">
    <property type="entry name" value="DEXDc"/>
    <property type="match status" value="1"/>
</dbReference>